<dbReference type="InterPro" id="IPR036388">
    <property type="entry name" value="WH-like_DNA-bd_sf"/>
</dbReference>
<accession>A0A1F7WGL5</accession>
<organism evidence="3 4">
    <name type="scientific">Candidatus Woesebacteria bacterium GWA1_41_8</name>
    <dbReference type="NCBI Taxonomy" id="1802471"/>
    <lineage>
        <taxon>Bacteria</taxon>
        <taxon>Candidatus Woeseibacteriota</taxon>
    </lineage>
</organism>
<reference evidence="3 4" key="1">
    <citation type="journal article" date="2016" name="Nat. Commun.">
        <title>Thousands of microbial genomes shed light on interconnected biogeochemical processes in an aquifer system.</title>
        <authorList>
            <person name="Anantharaman K."/>
            <person name="Brown C.T."/>
            <person name="Hug L.A."/>
            <person name="Sharon I."/>
            <person name="Castelle C.J."/>
            <person name="Probst A.J."/>
            <person name="Thomas B.C."/>
            <person name="Singh A."/>
            <person name="Wilkins M.J."/>
            <person name="Karaoz U."/>
            <person name="Brodie E.L."/>
            <person name="Williams K.H."/>
            <person name="Hubbard S.S."/>
            <person name="Banfield J.F."/>
        </authorList>
    </citation>
    <scope>NUCLEOTIDE SEQUENCE [LARGE SCALE GENOMIC DNA]</scope>
</reference>
<dbReference type="GO" id="GO:0003824">
    <property type="term" value="F:catalytic activity"/>
    <property type="evidence" value="ECO:0007669"/>
    <property type="project" value="InterPro"/>
</dbReference>
<dbReference type="Proteomes" id="UP000176198">
    <property type="component" value="Unassembled WGS sequence"/>
</dbReference>
<dbReference type="CDD" id="cd06445">
    <property type="entry name" value="ATase"/>
    <property type="match status" value="1"/>
</dbReference>
<proteinExistence type="predicted"/>
<protein>
    <recommendedName>
        <fullName evidence="2">Methylated-DNA-[protein]-cysteine S-methyltransferase DNA binding domain-containing protein</fullName>
    </recommendedName>
</protein>
<dbReference type="PANTHER" id="PTHR42942:SF1">
    <property type="entry name" value="ALKYLTRANSFERASE-LIKE PROTEIN 1"/>
    <property type="match status" value="1"/>
</dbReference>
<dbReference type="InterPro" id="IPR014048">
    <property type="entry name" value="MethylDNA_cys_MeTrfase_DNA-bd"/>
</dbReference>
<dbReference type="STRING" id="1802471.A2115_03730"/>
<keyword evidence="1" id="KW-0227">DNA damage</keyword>
<gene>
    <name evidence="3" type="ORF">A2115_03730</name>
</gene>
<dbReference type="InterPro" id="IPR052520">
    <property type="entry name" value="ATL_DNA_repair"/>
</dbReference>
<dbReference type="InterPro" id="IPR036217">
    <property type="entry name" value="MethylDNA_cys_MeTrfase_DNAb"/>
</dbReference>
<sequence length="134" mass="15272">MGKSKFKESVTNVVNMVPPGKVVSYGQVALYIGVPRAARQVGWTLNRMEGVEDIPWWRVVNNAGRISIKGSKYSAEDQKRLLVADGVKVEDDLSFDIENYRFIPDKKLLVRFGLEKIYVDSISVKLPYSRYFPK</sequence>
<dbReference type="GO" id="GO:0006281">
    <property type="term" value="P:DNA repair"/>
    <property type="evidence" value="ECO:0007669"/>
    <property type="project" value="InterPro"/>
</dbReference>
<evidence type="ECO:0000256" key="1">
    <source>
        <dbReference type="ARBA" id="ARBA00022763"/>
    </source>
</evidence>
<evidence type="ECO:0000313" key="4">
    <source>
        <dbReference type="Proteomes" id="UP000176198"/>
    </source>
</evidence>
<comment type="caution">
    <text evidence="3">The sequence shown here is derived from an EMBL/GenBank/DDBJ whole genome shotgun (WGS) entry which is preliminary data.</text>
</comment>
<dbReference type="Pfam" id="PF01035">
    <property type="entry name" value="DNA_binding_1"/>
    <property type="match status" value="1"/>
</dbReference>
<dbReference type="AlphaFoldDB" id="A0A1F7WGL5"/>
<name>A0A1F7WGL5_9BACT</name>
<dbReference type="Gene3D" id="1.10.10.10">
    <property type="entry name" value="Winged helix-like DNA-binding domain superfamily/Winged helix DNA-binding domain"/>
    <property type="match status" value="1"/>
</dbReference>
<evidence type="ECO:0000313" key="3">
    <source>
        <dbReference type="EMBL" id="OGM01940.1"/>
    </source>
</evidence>
<dbReference type="SUPFAM" id="SSF46767">
    <property type="entry name" value="Methylated DNA-protein cysteine methyltransferase, C-terminal domain"/>
    <property type="match status" value="1"/>
</dbReference>
<dbReference type="PANTHER" id="PTHR42942">
    <property type="entry name" value="6-O-METHYLGUANINE DNA METHYLTRANSFERASE"/>
    <property type="match status" value="1"/>
</dbReference>
<dbReference type="EMBL" id="MGFJ01000035">
    <property type="protein sequence ID" value="OGM01940.1"/>
    <property type="molecule type" value="Genomic_DNA"/>
</dbReference>
<feature type="domain" description="Methylated-DNA-[protein]-cysteine S-methyltransferase DNA binding" evidence="2">
    <location>
        <begin position="6"/>
        <end position="87"/>
    </location>
</feature>
<evidence type="ECO:0000259" key="2">
    <source>
        <dbReference type="Pfam" id="PF01035"/>
    </source>
</evidence>